<dbReference type="GO" id="GO:0051539">
    <property type="term" value="F:4 iron, 4 sulfur cluster binding"/>
    <property type="evidence" value="ECO:0007669"/>
    <property type="project" value="UniProtKB-KW"/>
</dbReference>
<dbReference type="Pfam" id="PF12838">
    <property type="entry name" value="Fer4_7"/>
    <property type="match status" value="2"/>
</dbReference>
<dbReference type="CDD" id="cd16373">
    <property type="entry name" value="DMSOR_beta_like"/>
    <property type="match status" value="1"/>
</dbReference>
<keyword evidence="3" id="KW-0479">Metal-binding</keyword>
<keyword evidence="9" id="KW-1185">Reference proteome</keyword>
<evidence type="ECO:0000256" key="1">
    <source>
        <dbReference type="ARBA" id="ARBA00001966"/>
    </source>
</evidence>
<feature type="compositionally biased region" description="Basic and acidic residues" evidence="6">
    <location>
        <begin position="24"/>
        <end position="46"/>
    </location>
</feature>
<dbReference type="PANTHER" id="PTHR24960:SF79">
    <property type="entry name" value="PHOTOSYSTEM I IRON-SULFUR CENTER"/>
    <property type="match status" value="1"/>
</dbReference>
<proteinExistence type="predicted"/>
<evidence type="ECO:0000256" key="5">
    <source>
        <dbReference type="ARBA" id="ARBA00023014"/>
    </source>
</evidence>
<dbReference type="GO" id="GO:0046872">
    <property type="term" value="F:metal ion binding"/>
    <property type="evidence" value="ECO:0007669"/>
    <property type="project" value="UniProtKB-KW"/>
</dbReference>
<evidence type="ECO:0000313" key="8">
    <source>
        <dbReference type="EMBL" id="MRX82736.1"/>
    </source>
</evidence>
<evidence type="ECO:0000256" key="2">
    <source>
        <dbReference type="ARBA" id="ARBA00022485"/>
    </source>
</evidence>
<sequence length="290" mass="30929">MGPSEGQGSAASQRGPPAGIHRRAPAELDSRVARRRPGIREADVLSRHAARGPRRARAGTRPAARHPGTARRHQRRGVNGGSTMPANNPTRRTFVIGGAALVASVVVGAGVRPFVAEADVLRPPGALPEDQFMARCIKCERCISVCPTDVLEPLGIERGLLQARTPVLSFANDSCTFCDKCREVCPTAAIGEVDPYAPDQGRIGAAILHEDRCLAFLETDSCGICVDACPYDALSFDEGRRPVVDAAKCNGCGECVKICPANVFTSFSGGKVRGIEVVTEKTFREREDAR</sequence>
<reference evidence="9" key="1">
    <citation type="submission" date="2019-08" db="EMBL/GenBank/DDBJ databases">
        <title>Arthrobacter sp. nov., isolated from plateau pika and Tibetan wild ass.</title>
        <authorList>
            <person name="Ge Y."/>
        </authorList>
    </citation>
    <scope>NUCLEOTIDE SEQUENCE [LARGE SCALE GENOMIC DNA]</scope>
    <source>
        <strain evidence="9">HF-4214</strain>
    </source>
</reference>
<name>A0A6N7RNB5_9ACTN</name>
<dbReference type="AlphaFoldDB" id="A0A6N7RNB5"/>
<keyword evidence="4" id="KW-0408">Iron</keyword>
<protein>
    <submittedName>
        <fullName evidence="8">4Fe-4S dicluster domain-containing protein</fullName>
    </submittedName>
</protein>
<feature type="compositionally biased region" description="Polar residues" evidence="6">
    <location>
        <begin position="1"/>
        <end position="12"/>
    </location>
</feature>
<gene>
    <name evidence="8" type="ORF">GJG86_09565</name>
</gene>
<evidence type="ECO:0000256" key="6">
    <source>
        <dbReference type="SAM" id="MobiDB-lite"/>
    </source>
</evidence>
<feature type="region of interest" description="Disordered" evidence="6">
    <location>
        <begin position="1"/>
        <end position="88"/>
    </location>
</feature>
<dbReference type="SUPFAM" id="SSF54862">
    <property type="entry name" value="4Fe-4S ferredoxins"/>
    <property type="match status" value="1"/>
</dbReference>
<accession>A0A6N7RNB5</accession>
<feature type="domain" description="4Fe-4S ferredoxin-type" evidence="7">
    <location>
        <begin position="204"/>
        <end position="239"/>
    </location>
</feature>
<feature type="domain" description="4Fe-4S ferredoxin-type" evidence="7">
    <location>
        <begin position="240"/>
        <end position="270"/>
    </location>
</feature>
<organism evidence="8 9">
    <name type="scientific">Eggerthella guodeyinii</name>
    <dbReference type="NCBI Taxonomy" id="2690837"/>
    <lineage>
        <taxon>Bacteria</taxon>
        <taxon>Bacillati</taxon>
        <taxon>Actinomycetota</taxon>
        <taxon>Coriobacteriia</taxon>
        <taxon>Eggerthellales</taxon>
        <taxon>Eggerthellaceae</taxon>
        <taxon>Eggerthella</taxon>
    </lineage>
</organism>
<comment type="caution">
    <text evidence="8">The sequence shown here is derived from an EMBL/GenBank/DDBJ whole genome shotgun (WGS) entry which is preliminary data.</text>
</comment>
<evidence type="ECO:0000256" key="4">
    <source>
        <dbReference type="ARBA" id="ARBA00023004"/>
    </source>
</evidence>
<dbReference type="EMBL" id="VTFY01000007">
    <property type="protein sequence ID" value="MRX82736.1"/>
    <property type="molecule type" value="Genomic_DNA"/>
</dbReference>
<keyword evidence="2" id="KW-0004">4Fe-4S</keyword>
<dbReference type="Proteomes" id="UP000438093">
    <property type="component" value="Unassembled WGS sequence"/>
</dbReference>
<evidence type="ECO:0000313" key="9">
    <source>
        <dbReference type="Proteomes" id="UP000438093"/>
    </source>
</evidence>
<evidence type="ECO:0000259" key="7">
    <source>
        <dbReference type="PROSITE" id="PS51379"/>
    </source>
</evidence>
<dbReference type="PANTHER" id="PTHR24960">
    <property type="entry name" value="PHOTOSYSTEM I IRON-SULFUR CENTER-RELATED"/>
    <property type="match status" value="1"/>
</dbReference>
<comment type="cofactor">
    <cofactor evidence="1">
        <name>[4Fe-4S] cluster</name>
        <dbReference type="ChEBI" id="CHEBI:49883"/>
    </cofactor>
</comment>
<dbReference type="PROSITE" id="PS00198">
    <property type="entry name" value="4FE4S_FER_1"/>
    <property type="match status" value="2"/>
</dbReference>
<keyword evidence="5" id="KW-0411">Iron-sulfur</keyword>
<dbReference type="InterPro" id="IPR017900">
    <property type="entry name" value="4Fe4S_Fe_S_CS"/>
</dbReference>
<dbReference type="PROSITE" id="PS51379">
    <property type="entry name" value="4FE4S_FER_2"/>
    <property type="match status" value="4"/>
</dbReference>
<feature type="domain" description="4Fe-4S ferredoxin-type" evidence="7">
    <location>
        <begin position="125"/>
        <end position="156"/>
    </location>
</feature>
<dbReference type="InterPro" id="IPR017896">
    <property type="entry name" value="4Fe4S_Fe-S-bd"/>
</dbReference>
<dbReference type="Gene3D" id="3.30.70.20">
    <property type="match status" value="2"/>
</dbReference>
<feature type="compositionally biased region" description="Basic residues" evidence="6">
    <location>
        <begin position="48"/>
        <end position="58"/>
    </location>
</feature>
<feature type="domain" description="4Fe-4S ferredoxin-type" evidence="7">
    <location>
        <begin position="166"/>
        <end position="196"/>
    </location>
</feature>
<evidence type="ECO:0000256" key="3">
    <source>
        <dbReference type="ARBA" id="ARBA00022723"/>
    </source>
</evidence>
<dbReference type="InterPro" id="IPR050157">
    <property type="entry name" value="PSI_iron-sulfur_center"/>
</dbReference>